<dbReference type="Proteomes" id="UP000220340">
    <property type="component" value="Unassembled WGS sequence"/>
</dbReference>
<accession>A0A2A7NST3</accession>
<sequence length="247" mass="25988">MIGEVSVGPVPGPANRNGGVSLLYRLSPRHPAVLAGAIAAAAVFLLALAGVLAGWTWMVDADWAVLDPLYRYGAAHPGWVTGWDVLCTVFHPAVFRLLALIWIGYALIRREYRVALFLGLTVEFSALIVVFTKEVVSRPRPATALVSELSSSFPSGHALGASAAVTAVLVVAWPALRHQWRTTAVIAGVLIAAAVGIGRVVLNVHHPSDVLAGWALGYLWVVACLPVLTSSRFTAVDETPAATGTGS</sequence>
<feature type="transmembrane region" description="Helical" evidence="1">
    <location>
        <begin position="210"/>
        <end position="228"/>
    </location>
</feature>
<evidence type="ECO:0000259" key="2">
    <source>
        <dbReference type="SMART" id="SM00014"/>
    </source>
</evidence>
<feature type="transmembrane region" description="Helical" evidence="1">
    <location>
        <begin position="115"/>
        <end position="136"/>
    </location>
</feature>
<keyword evidence="1" id="KW-1133">Transmembrane helix</keyword>
<dbReference type="Pfam" id="PF01569">
    <property type="entry name" value="PAP2"/>
    <property type="match status" value="1"/>
</dbReference>
<keyword evidence="4" id="KW-1185">Reference proteome</keyword>
<name>A0A2A7NST3_9MYCO</name>
<dbReference type="PANTHER" id="PTHR14969">
    <property type="entry name" value="SPHINGOSINE-1-PHOSPHATE PHOSPHOHYDROLASE"/>
    <property type="match status" value="1"/>
</dbReference>
<evidence type="ECO:0000313" key="4">
    <source>
        <dbReference type="Proteomes" id="UP000220340"/>
    </source>
</evidence>
<comment type="caution">
    <text evidence="3">The sequence shown here is derived from an EMBL/GenBank/DDBJ whole genome shotgun (WGS) entry which is preliminary data.</text>
</comment>
<feature type="transmembrane region" description="Helical" evidence="1">
    <location>
        <begin position="156"/>
        <end position="176"/>
    </location>
</feature>
<keyword evidence="1" id="KW-0472">Membrane</keyword>
<feature type="transmembrane region" description="Helical" evidence="1">
    <location>
        <begin position="89"/>
        <end position="108"/>
    </location>
</feature>
<dbReference type="PANTHER" id="PTHR14969:SF13">
    <property type="entry name" value="AT30094P"/>
    <property type="match status" value="1"/>
</dbReference>
<dbReference type="OrthoDB" id="5289372at2"/>
<dbReference type="EMBL" id="PDCR01000018">
    <property type="protein sequence ID" value="PEG53659.1"/>
    <property type="molecule type" value="Genomic_DNA"/>
</dbReference>
<protein>
    <submittedName>
        <fullName evidence="3">PAP2 family protein</fullName>
    </submittedName>
</protein>
<feature type="domain" description="Phosphatidic acid phosphatase type 2/haloperoxidase" evidence="2">
    <location>
        <begin position="115"/>
        <end position="225"/>
    </location>
</feature>
<dbReference type="InterPro" id="IPR036938">
    <property type="entry name" value="PAP2/HPO_sf"/>
</dbReference>
<evidence type="ECO:0000256" key="1">
    <source>
        <dbReference type="SAM" id="Phobius"/>
    </source>
</evidence>
<dbReference type="CDD" id="cd03392">
    <property type="entry name" value="PAP2_like_2"/>
    <property type="match status" value="1"/>
</dbReference>
<dbReference type="AlphaFoldDB" id="A0A2A7NST3"/>
<dbReference type="SUPFAM" id="SSF48317">
    <property type="entry name" value="Acid phosphatase/Vanadium-dependent haloperoxidase"/>
    <property type="match status" value="1"/>
</dbReference>
<dbReference type="SMART" id="SM00014">
    <property type="entry name" value="acidPPc"/>
    <property type="match status" value="1"/>
</dbReference>
<evidence type="ECO:0000313" key="3">
    <source>
        <dbReference type="EMBL" id="PEG53659.1"/>
    </source>
</evidence>
<reference evidence="3 4" key="1">
    <citation type="submission" date="2017-10" db="EMBL/GenBank/DDBJ databases">
        <title>The new phylogeny of genus Mycobacterium.</title>
        <authorList>
            <person name="Tortoli E."/>
            <person name="Trovato A."/>
            <person name="Cirillo D.M."/>
        </authorList>
    </citation>
    <scope>NUCLEOTIDE SEQUENCE [LARGE SCALE GENOMIC DNA]</scope>
    <source>
        <strain evidence="3 4">IP141170001</strain>
    </source>
</reference>
<dbReference type="Gene3D" id="1.20.144.10">
    <property type="entry name" value="Phosphatidic acid phosphatase type 2/haloperoxidase"/>
    <property type="match status" value="1"/>
</dbReference>
<feature type="transmembrane region" description="Helical" evidence="1">
    <location>
        <begin position="183"/>
        <end position="204"/>
    </location>
</feature>
<gene>
    <name evidence="3" type="ORF">CRI78_14950</name>
</gene>
<feature type="transmembrane region" description="Helical" evidence="1">
    <location>
        <begin position="32"/>
        <end position="58"/>
    </location>
</feature>
<keyword evidence="1" id="KW-0812">Transmembrane</keyword>
<proteinExistence type="predicted"/>
<dbReference type="InterPro" id="IPR000326">
    <property type="entry name" value="PAP2/HPO"/>
</dbReference>
<organism evidence="3 4">
    <name type="scientific">Mycolicibacterium diernhoferi</name>
    <dbReference type="NCBI Taxonomy" id="1801"/>
    <lineage>
        <taxon>Bacteria</taxon>
        <taxon>Bacillati</taxon>
        <taxon>Actinomycetota</taxon>
        <taxon>Actinomycetes</taxon>
        <taxon>Mycobacteriales</taxon>
        <taxon>Mycobacteriaceae</taxon>
        <taxon>Mycolicibacterium</taxon>
    </lineage>
</organism>